<evidence type="ECO:0000256" key="2">
    <source>
        <dbReference type="ARBA" id="ARBA00022692"/>
    </source>
</evidence>
<dbReference type="Proteomes" id="UP001556653">
    <property type="component" value="Unassembled WGS sequence"/>
</dbReference>
<comment type="caution">
    <text evidence="7">The sequence shown here is derived from an EMBL/GenBank/DDBJ whole genome shotgun (WGS) entry which is preliminary data.</text>
</comment>
<evidence type="ECO:0000313" key="8">
    <source>
        <dbReference type="Proteomes" id="UP001556653"/>
    </source>
</evidence>
<keyword evidence="3 5" id="KW-1133">Transmembrane helix</keyword>
<evidence type="ECO:0000256" key="1">
    <source>
        <dbReference type="ARBA" id="ARBA00004141"/>
    </source>
</evidence>
<dbReference type="Gene3D" id="1.20.1420.30">
    <property type="entry name" value="NCX, central ion-binding region"/>
    <property type="match status" value="1"/>
</dbReference>
<dbReference type="InterPro" id="IPR004837">
    <property type="entry name" value="NaCa_Exmemb"/>
</dbReference>
<feature type="transmembrane region" description="Helical" evidence="5">
    <location>
        <begin position="211"/>
        <end position="233"/>
    </location>
</feature>
<evidence type="ECO:0000313" key="7">
    <source>
        <dbReference type="EMBL" id="MEX0385488.1"/>
    </source>
</evidence>
<feature type="transmembrane region" description="Helical" evidence="5">
    <location>
        <begin position="274"/>
        <end position="294"/>
    </location>
</feature>
<reference evidence="7 8" key="1">
    <citation type="submission" date="2024-02" db="EMBL/GenBank/DDBJ databases">
        <title>New especies of Spiribacter isolated from saline water.</title>
        <authorList>
            <person name="Leon M.J."/>
            <person name="De La Haba R."/>
            <person name="Sanchez-Porro C."/>
            <person name="Ventosa A."/>
        </authorList>
    </citation>
    <scope>NUCLEOTIDE SEQUENCE [LARGE SCALE GENOMIC DNA]</scope>
    <source>
        <strain evidence="8">ag22IC4-227</strain>
    </source>
</reference>
<dbReference type="InterPro" id="IPR044880">
    <property type="entry name" value="NCX_ion-bd_dom_sf"/>
</dbReference>
<dbReference type="InterPro" id="IPR004481">
    <property type="entry name" value="K/Na/Ca-exchanger"/>
</dbReference>
<feature type="domain" description="Sodium/calcium exchanger membrane region" evidence="6">
    <location>
        <begin position="6"/>
        <end position="144"/>
    </location>
</feature>
<dbReference type="PANTHER" id="PTHR10846">
    <property type="entry name" value="SODIUM/POTASSIUM/CALCIUM EXCHANGER"/>
    <property type="match status" value="1"/>
</dbReference>
<dbReference type="Pfam" id="PF01699">
    <property type="entry name" value="Na_Ca_ex"/>
    <property type="match status" value="2"/>
</dbReference>
<keyword evidence="8" id="KW-1185">Reference proteome</keyword>
<organism evidence="7 8">
    <name type="scientific">Spiribacter onubensis</name>
    <dbReference type="NCBI Taxonomy" id="3122420"/>
    <lineage>
        <taxon>Bacteria</taxon>
        <taxon>Pseudomonadati</taxon>
        <taxon>Pseudomonadota</taxon>
        <taxon>Gammaproteobacteria</taxon>
        <taxon>Chromatiales</taxon>
        <taxon>Ectothiorhodospiraceae</taxon>
        <taxon>Spiribacter</taxon>
    </lineage>
</organism>
<name>A0ABV3S5T5_9GAMM</name>
<feature type="domain" description="Sodium/calcium exchanger membrane region" evidence="6">
    <location>
        <begin position="178"/>
        <end position="320"/>
    </location>
</feature>
<feature type="transmembrane region" description="Helical" evidence="5">
    <location>
        <begin position="306"/>
        <end position="323"/>
    </location>
</feature>
<evidence type="ECO:0000259" key="6">
    <source>
        <dbReference type="Pfam" id="PF01699"/>
    </source>
</evidence>
<proteinExistence type="predicted"/>
<accession>A0ABV3S5T5</accession>
<dbReference type="NCBIfam" id="TIGR00367">
    <property type="entry name" value="calcium/sodium antiporter"/>
    <property type="match status" value="1"/>
</dbReference>
<comment type="subcellular location">
    <subcellularLocation>
        <location evidence="1">Membrane</location>
        <topology evidence="1">Multi-pass membrane protein</topology>
    </subcellularLocation>
</comment>
<feature type="transmembrane region" description="Helical" evidence="5">
    <location>
        <begin position="245"/>
        <end position="268"/>
    </location>
</feature>
<gene>
    <name evidence="7" type="ORF">V6X64_00575</name>
</gene>
<dbReference type="EMBL" id="JBAKFJ010000001">
    <property type="protein sequence ID" value="MEX0385488.1"/>
    <property type="molecule type" value="Genomic_DNA"/>
</dbReference>
<feature type="transmembrane region" description="Helical" evidence="5">
    <location>
        <begin position="180"/>
        <end position="199"/>
    </location>
</feature>
<evidence type="ECO:0000256" key="3">
    <source>
        <dbReference type="ARBA" id="ARBA00022989"/>
    </source>
</evidence>
<feature type="transmembrane region" description="Helical" evidence="5">
    <location>
        <begin position="107"/>
        <end position="126"/>
    </location>
</feature>
<evidence type="ECO:0000256" key="5">
    <source>
        <dbReference type="SAM" id="Phobius"/>
    </source>
</evidence>
<sequence>MSLPVLLIILAVGFAALAWSADFFVEGASALARHLGVSSLLIGLTVVGIGTSLPEMLVSAIAALDGTPGMALGNALGSNVANVGLILGTTALVTPLAMHSGILRREFPLLMVVVAFTAILLADAALSRLDGVLLLGGLVAVLAWMARQARRPAGESDVMAREIAAALPEDMPVGRAMLRVALGLIVLLVSSRILVWAAVALASQLGVSDLVIGLTIVAVGTSLPELAAGIASVRRGEDELAVGNIVGSNIFNLLAVLGIAGVIAPFAVNGVSLARDYGIMTLFMLAIAVIGFFVGKSGRLGRLEGGILLSGFIAYQVMLFVMQG</sequence>
<dbReference type="PANTHER" id="PTHR10846:SF8">
    <property type="entry name" value="INNER MEMBRANE PROTEIN YRBG"/>
    <property type="match status" value="1"/>
</dbReference>
<protein>
    <submittedName>
        <fullName evidence="7">Calcium/sodium antiporter</fullName>
    </submittedName>
</protein>
<dbReference type="RefSeq" id="WP_367965973.1">
    <property type="nucleotide sequence ID" value="NZ_JBAKFJ010000001.1"/>
</dbReference>
<keyword evidence="4 5" id="KW-0472">Membrane</keyword>
<evidence type="ECO:0000256" key="4">
    <source>
        <dbReference type="ARBA" id="ARBA00023136"/>
    </source>
</evidence>
<dbReference type="Gene3D" id="6.10.280.80">
    <property type="entry name" value="NCX, peripheral helical region"/>
    <property type="match status" value="1"/>
</dbReference>
<keyword evidence="2 5" id="KW-0812">Transmembrane</keyword>